<evidence type="ECO:0000256" key="1">
    <source>
        <dbReference type="SAM" id="MobiDB-lite"/>
    </source>
</evidence>
<dbReference type="Pfam" id="PF09088">
    <property type="entry name" value="MIF4G_like"/>
    <property type="match status" value="1"/>
</dbReference>
<feature type="domain" description="MIF4G-like type 1" evidence="2">
    <location>
        <begin position="353"/>
        <end position="543"/>
    </location>
</feature>
<dbReference type="InterPro" id="IPR016024">
    <property type="entry name" value="ARM-type_fold"/>
</dbReference>
<feature type="domain" description="MIF4G-like type 2" evidence="3">
    <location>
        <begin position="561"/>
        <end position="813"/>
    </location>
</feature>
<dbReference type="FunFam" id="1.25.40.180:FF:000079">
    <property type="entry name" value="Related to cap binding protein 80 (Cbp80)"/>
    <property type="match status" value="1"/>
</dbReference>
<dbReference type="PANTHER" id="PTHR12412">
    <property type="entry name" value="CAP BINDING PROTEIN"/>
    <property type="match status" value="1"/>
</dbReference>
<evidence type="ECO:0000313" key="5">
    <source>
        <dbReference type="Proteomes" id="UP000813461"/>
    </source>
</evidence>
<sequence>MADLDVKEEVRDDRRGVDSYRGGGYNNKRRRDDDNDNYSRDRGRGPQRRRHDEGVPRRRYEEPPFPKLRRLLLNIASSTKLPQDEAIEIAKIFGENFDDERLRSDFFDVWVQLIIEQPFKIPFVAAVALYGNEVKPEIAIEAMKRVGARAQEALDAGEWKEFKLLLRFFACLQPLYQDEGVFTLLGQLFDTVVDLQSANENDVVGIELVKIILLTIPYAIVSGGTRFHEQAQQLLKNTGIVAGNMVPIEGLIHSYVGDEEAKPMGYHSVIGLLQTQLSNEAENGFELFCLPRFEADAFRRTAEKSEDDSLPTAPQTHAFPTFHIPSPVNPGARPVFPEAYFSLFADQEMGTVPKTTDVASSLIRDAIVDTVNQLDFNREVVAKFLVDLDCYWHPSTFAKRGTSFDKFRDVIGDKLQYKSEDMVIDAIFSQLFKLPSAEHKLVYYHSLITQCCKVAPAAIAPSLGRAIRTIYKSLPLLDLELGYRFLDWFSHHLSNFEFRWRWTEWLDHLELSNLHPQKAFILAALDKEIRLSFAKRIRSTLPEPMHALIPERLDADNSPDFKYDNKDTPYAAEGQTLLSQLRKKATAEEIQVTIDSIHEKALEAGITEVLVPSTDAFVTAICRLGAKSLSHVLSCIERGKDRLLEISQNEVARRQIVASVVEYWKDQPGVAVRIIDILLNYTILAPMTVVQWVFGSHMGAGEALTESWVFEMVSNTVAKVTNRNRQIASARLQKGLPQEQIEMVEATLAKDRDNARELFKFIEDSMRGVSEGSADVLIEKQSSGELTEEEAMLIRAWGKRWHTVFIRKAQVEESVVGEEAVEARVRLLAAEPDAAEDMDQDQDGNGVVAATNGEAQMSEL</sequence>
<dbReference type="InterPro" id="IPR015172">
    <property type="entry name" value="MIF4G-like_typ-1"/>
</dbReference>
<reference evidence="4" key="1">
    <citation type="journal article" date="2021" name="Nat. Commun.">
        <title>Genetic determinants of endophytism in the Arabidopsis root mycobiome.</title>
        <authorList>
            <person name="Mesny F."/>
            <person name="Miyauchi S."/>
            <person name="Thiergart T."/>
            <person name="Pickel B."/>
            <person name="Atanasova L."/>
            <person name="Karlsson M."/>
            <person name="Huettel B."/>
            <person name="Barry K.W."/>
            <person name="Haridas S."/>
            <person name="Chen C."/>
            <person name="Bauer D."/>
            <person name="Andreopoulos W."/>
            <person name="Pangilinan J."/>
            <person name="LaButti K."/>
            <person name="Riley R."/>
            <person name="Lipzen A."/>
            <person name="Clum A."/>
            <person name="Drula E."/>
            <person name="Henrissat B."/>
            <person name="Kohler A."/>
            <person name="Grigoriev I.V."/>
            <person name="Martin F.M."/>
            <person name="Hacquard S."/>
        </authorList>
    </citation>
    <scope>NUCLEOTIDE SEQUENCE</scope>
    <source>
        <strain evidence="4">MPI-SDFR-AT-0120</strain>
    </source>
</reference>
<organism evidence="4 5">
    <name type="scientific">Paraphoma chrysanthemicola</name>
    <dbReference type="NCBI Taxonomy" id="798071"/>
    <lineage>
        <taxon>Eukaryota</taxon>
        <taxon>Fungi</taxon>
        <taxon>Dikarya</taxon>
        <taxon>Ascomycota</taxon>
        <taxon>Pezizomycotina</taxon>
        <taxon>Dothideomycetes</taxon>
        <taxon>Pleosporomycetidae</taxon>
        <taxon>Pleosporales</taxon>
        <taxon>Pleosporineae</taxon>
        <taxon>Phaeosphaeriaceae</taxon>
        <taxon>Paraphoma</taxon>
    </lineage>
</organism>
<dbReference type="Pfam" id="PF09090">
    <property type="entry name" value="MIF4G_like_2"/>
    <property type="match status" value="1"/>
</dbReference>
<evidence type="ECO:0000259" key="2">
    <source>
        <dbReference type="Pfam" id="PF09088"/>
    </source>
</evidence>
<evidence type="ECO:0000259" key="3">
    <source>
        <dbReference type="Pfam" id="PF09090"/>
    </source>
</evidence>
<dbReference type="Gene3D" id="1.25.40.180">
    <property type="match status" value="3"/>
</dbReference>
<dbReference type="EMBL" id="JAGMVJ010000009">
    <property type="protein sequence ID" value="KAH7087670.1"/>
    <property type="molecule type" value="Genomic_DNA"/>
</dbReference>
<dbReference type="InterPro" id="IPR015174">
    <property type="entry name" value="MIF4G-like_typ-2"/>
</dbReference>
<dbReference type="FunFam" id="1.25.40.180:FF:000035">
    <property type="entry name" value="snRNA cap binding complex subunit (Gcr3)"/>
    <property type="match status" value="1"/>
</dbReference>
<feature type="region of interest" description="Disordered" evidence="1">
    <location>
        <begin position="1"/>
        <end position="61"/>
    </location>
</feature>
<evidence type="ECO:0000313" key="4">
    <source>
        <dbReference type="EMBL" id="KAH7087670.1"/>
    </source>
</evidence>
<dbReference type="GO" id="GO:0006406">
    <property type="term" value="P:mRNA export from nucleus"/>
    <property type="evidence" value="ECO:0007669"/>
    <property type="project" value="InterPro"/>
</dbReference>
<dbReference type="GO" id="GO:0005634">
    <property type="term" value="C:nucleus"/>
    <property type="evidence" value="ECO:0007669"/>
    <property type="project" value="TreeGrafter"/>
</dbReference>
<feature type="compositionally biased region" description="Acidic residues" evidence="1">
    <location>
        <begin position="833"/>
        <end position="842"/>
    </location>
</feature>
<dbReference type="GO" id="GO:0003729">
    <property type="term" value="F:mRNA binding"/>
    <property type="evidence" value="ECO:0007669"/>
    <property type="project" value="TreeGrafter"/>
</dbReference>
<gene>
    <name evidence="4" type="ORF">FB567DRAFT_525477</name>
</gene>
<feature type="compositionally biased region" description="Basic and acidic residues" evidence="1">
    <location>
        <begin position="1"/>
        <end position="18"/>
    </location>
</feature>
<dbReference type="AlphaFoldDB" id="A0A8K0R779"/>
<dbReference type="FunFam" id="1.25.40.180:FF:000045">
    <property type="entry name" value="snRNA cap binding complex subunit (Gcr3), putative"/>
    <property type="match status" value="1"/>
</dbReference>
<protein>
    <submittedName>
        <fullName evidence="4">Cap binding protein</fullName>
    </submittedName>
</protein>
<comment type="caution">
    <text evidence="4">The sequence shown here is derived from an EMBL/GenBank/DDBJ whole genome shotgun (WGS) entry which is preliminary data.</text>
</comment>
<feature type="region of interest" description="Disordered" evidence="1">
    <location>
        <begin position="303"/>
        <end position="324"/>
    </location>
</feature>
<dbReference type="Proteomes" id="UP000813461">
    <property type="component" value="Unassembled WGS sequence"/>
</dbReference>
<dbReference type="InterPro" id="IPR027159">
    <property type="entry name" value="CBP80"/>
</dbReference>
<proteinExistence type="predicted"/>
<dbReference type="OrthoDB" id="10252707at2759"/>
<dbReference type="GO" id="GO:0005846">
    <property type="term" value="C:nuclear cap binding complex"/>
    <property type="evidence" value="ECO:0007669"/>
    <property type="project" value="InterPro"/>
</dbReference>
<feature type="region of interest" description="Disordered" evidence="1">
    <location>
        <begin position="832"/>
        <end position="860"/>
    </location>
</feature>
<dbReference type="PANTHER" id="PTHR12412:SF2">
    <property type="entry name" value="NUCLEAR CAP-BINDING PROTEIN SUBUNIT 1"/>
    <property type="match status" value="1"/>
</dbReference>
<dbReference type="SUPFAM" id="SSF48371">
    <property type="entry name" value="ARM repeat"/>
    <property type="match status" value="3"/>
</dbReference>
<feature type="compositionally biased region" description="Basic and acidic residues" evidence="1">
    <location>
        <begin position="30"/>
        <end position="61"/>
    </location>
</feature>
<keyword evidence="5" id="KW-1185">Reference proteome</keyword>
<accession>A0A8K0R779</accession>
<dbReference type="GO" id="GO:0000339">
    <property type="term" value="F:RNA cap binding"/>
    <property type="evidence" value="ECO:0007669"/>
    <property type="project" value="InterPro"/>
</dbReference>
<name>A0A8K0R779_9PLEO</name>
<dbReference type="GO" id="GO:0000184">
    <property type="term" value="P:nuclear-transcribed mRNA catabolic process, nonsense-mediated decay"/>
    <property type="evidence" value="ECO:0007669"/>
    <property type="project" value="TreeGrafter"/>
</dbReference>